<feature type="region of interest" description="Disordered" evidence="3">
    <location>
        <begin position="552"/>
        <end position="581"/>
    </location>
</feature>
<feature type="compositionally biased region" description="Basic residues" evidence="3">
    <location>
        <begin position="336"/>
        <end position="348"/>
    </location>
</feature>
<gene>
    <name evidence="5" type="ORF">FGO68_gene16943</name>
</gene>
<evidence type="ECO:0000256" key="2">
    <source>
        <dbReference type="ARBA" id="ARBA00023136"/>
    </source>
</evidence>
<dbReference type="GO" id="GO:0016020">
    <property type="term" value="C:membrane"/>
    <property type="evidence" value="ECO:0007669"/>
    <property type="project" value="UniProtKB-SubCell"/>
</dbReference>
<organism evidence="5 6">
    <name type="scientific">Halteria grandinella</name>
    <dbReference type="NCBI Taxonomy" id="5974"/>
    <lineage>
        <taxon>Eukaryota</taxon>
        <taxon>Sar</taxon>
        <taxon>Alveolata</taxon>
        <taxon>Ciliophora</taxon>
        <taxon>Intramacronucleata</taxon>
        <taxon>Spirotrichea</taxon>
        <taxon>Stichotrichia</taxon>
        <taxon>Sporadotrichida</taxon>
        <taxon>Halteriidae</taxon>
        <taxon>Halteria</taxon>
    </lineage>
</organism>
<evidence type="ECO:0000256" key="3">
    <source>
        <dbReference type="SAM" id="MobiDB-lite"/>
    </source>
</evidence>
<keyword evidence="2" id="KW-0472">Membrane</keyword>
<accession>A0A8J8P3H4</accession>
<keyword evidence="6" id="KW-1185">Reference proteome</keyword>
<dbReference type="OrthoDB" id="286193at2759"/>
<dbReference type="InterPro" id="IPR036457">
    <property type="entry name" value="PPM-type-like_dom_sf"/>
</dbReference>
<proteinExistence type="predicted"/>
<dbReference type="CDD" id="cd00143">
    <property type="entry name" value="PP2Cc"/>
    <property type="match status" value="1"/>
</dbReference>
<dbReference type="InterPro" id="IPR015655">
    <property type="entry name" value="PP2C"/>
</dbReference>
<evidence type="ECO:0000313" key="6">
    <source>
        <dbReference type="Proteomes" id="UP000785679"/>
    </source>
</evidence>
<dbReference type="EMBL" id="RRYP01001893">
    <property type="protein sequence ID" value="TNV85364.1"/>
    <property type="molecule type" value="Genomic_DNA"/>
</dbReference>
<dbReference type="SUPFAM" id="SSF81606">
    <property type="entry name" value="PP2C-like"/>
    <property type="match status" value="1"/>
</dbReference>
<comment type="subcellular location">
    <subcellularLocation>
        <location evidence="1">Membrane</location>
    </subcellularLocation>
</comment>
<dbReference type="Pfam" id="PF00481">
    <property type="entry name" value="PP2C"/>
    <property type="match status" value="1"/>
</dbReference>
<dbReference type="InterPro" id="IPR001932">
    <property type="entry name" value="PPM-type_phosphatase-like_dom"/>
</dbReference>
<protein>
    <recommendedName>
        <fullName evidence="4">PPM-type phosphatase domain-containing protein</fullName>
    </recommendedName>
</protein>
<feature type="region of interest" description="Disordered" evidence="3">
    <location>
        <begin position="326"/>
        <end position="438"/>
    </location>
</feature>
<feature type="compositionally biased region" description="Polar residues" evidence="3">
    <location>
        <begin position="400"/>
        <end position="429"/>
    </location>
</feature>
<comment type="caution">
    <text evidence="5">The sequence shown here is derived from an EMBL/GenBank/DDBJ whole genome shotgun (WGS) entry which is preliminary data.</text>
</comment>
<evidence type="ECO:0000313" key="5">
    <source>
        <dbReference type="EMBL" id="TNV85364.1"/>
    </source>
</evidence>
<dbReference type="SMART" id="SM00332">
    <property type="entry name" value="PP2Cc"/>
    <property type="match status" value="1"/>
</dbReference>
<feature type="domain" description="PPM-type phosphatase" evidence="4">
    <location>
        <begin position="1"/>
        <end position="256"/>
    </location>
</feature>
<evidence type="ECO:0000256" key="1">
    <source>
        <dbReference type="ARBA" id="ARBA00004370"/>
    </source>
</evidence>
<dbReference type="PROSITE" id="PS51746">
    <property type="entry name" value="PPM_2"/>
    <property type="match status" value="1"/>
</dbReference>
<dbReference type="Gene3D" id="3.60.40.10">
    <property type="entry name" value="PPM-type phosphatase domain"/>
    <property type="match status" value="1"/>
</dbReference>
<dbReference type="AlphaFoldDB" id="A0A8J8P3H4"/>
<sequence>MCFGPGRRKPNKFLLFQQGRNAYNQTRSKVCALHQGRDALTKMPLIRVSLISYIAKAHNSIPLIPLTCILIACSLVAFSQIDYEFLNVAQQQQLADGTTCLMALILNCKLAIANLGDSSALLVRNNQMLELTSEQVPARIDEYQRIIERKGWVIPVGQIMRVQGVLAVTRAIGDIAYRDYISSEPEISQIQITPQDQFLILSTDGLFKSFSKEYVARKVVQLRAQGMQFGQIADTLTQQAVDNGCKDNVTLVIIDLQDYYQQYHRRQDQDQNTNSHGKVDHFFRDPQRINNNQAEYASQQPSSNTENSNKNQMTKSYQQYLSQFLSPAVSSQQQASRHKTVHHHHHHQYFNTNAHSEMPQMKDSDGFDIPLPPLQGAHRHTHNQSAHKHDASNIRRRPSTLDNPQTSPDNISITLPTQPTTDSVTSNLSAHERPSDLEKDNISQFSIAESNIQKDSDMSEDIQLSHEFYGGRISQGHPQNTYRQNFIMPEYELDTDIIKSGDVNELIYENPGKGAQPGRRSDPLRGGLMLLDQQLLLIPNSLIRQQVDMQDLDPINEPMMSSRSNRGARREGDQQEDMQLD</sequence>
<reference evidence="5" key="1">
    <citation type="submission" date="2019-06" db="EMBL/GenBank/DDBJ databases">
        <authorList>
            <person name="Zheng W."/>
        </authorList>
    </citation>
    <scope>NUCLEOTIDE SEQUENCE</scope>
    <source>
        <strain evidence="5">QDHG01</strain>
    </source>
</reference>
<dbReference type="GO" id="GO:0004722">
    <property type="term" value="F:protein serine/threonine phosphatase activity"/>
    <property type="evidence" value="ECO:0007669"/>
    <property type="project" value="InterPro"/>
</dbReference>
<dbReference type="PANTHER" id="PTHR47992">
    <property type="entry name" value="PROTEIN PHOSPHATASE"/>
    <property type="match status" value="1"/>
</dbReference>
<feature type="compositionally biased region" description="Polar residues" evidence="3">
    <location>
        <begin position="326"/>
        <end position="335"/>
    </location>
</feature>
<name>A0A8J8P3H4_HALGN</name>
<evidence type="ECO:0000259" key="4">
    <source>
        <dbReference type="PROSITE" id="PS51746"/>
    </source>
</evidence>
<dbReference type="Proteomes" id="UP000785679">
    <property type="component" value="Unassembled WGS sequence"/>
</dbReference>
<feature type="compositionally biased region" description="Basic residues" evidence="3">
    <location>
        <begin position="377"/>
        <end position="386"/>
    </location>
</feature>